<comment type="caution">
    <text evidence="8">The sequence shown here is derived from an EMBL/GenBank/DDBJ whole genome shotgun (WGS) entry which is preliminary data.</text>
</comment>
<feature type="transmembrane region" description="Helical" evidence="7">
    <location>
        <begin position="450"/>
        <end position="471"/>
    </location>
</feature>
<dbReference type="GO" id="GO:0016020">
    <property type="term" value="C:membrane"/>
    <property type="evidence" value="ECO:0007669"/>
    <property type="project" value="UniProtKB-SubCell"/>
</dbReference>
<keyword evidence="4 7" id="KW-1133">Transmembrane helix</keyword>
<evidence type="ECO:0000256" key="7">
    <source>
        <dbReference type="SAM" id="Phobius"/>
    </source>
</evidence>
<evidence type="ECO:0000313" key="9">
    <source>
        <dbReference type="Proteomes" id="UP000735302"/>
    </source>
</evidence>
<feature type="transmembrane region" description="Helical" evidence="7">
    <location>
        <begin position="56"/>
        <end position="76"/>
    </location>
</feature>
<keyword evidence="2" id="KW-0813">Transport</keyword>
<evidence type="ECO:0000256" key="1">
    <source>
        <dbReference type="ARBA" id="ARBA00004141"/>
    </source>
</evidence>
<dbReference type="Proteomes" id="UP000735302">
    <property type="component" value="Unassembled WGS sequence"/>
</dbReference>
<evidence type="ECO:0000256" key="5">
    <source>
        <dbReference type="ARBA" id="ARBA00023136"/>
    </source>
</evidence>
<feature type="transmembrane region" description="Helical" evidence="7">
    <location>
        <begin position="83"/>
        <end position="103"/>
    </location>
</feature>
<feature type="transmembrane region" description="Helical" evidence="7">
    <location>
        <begin position="193"/>
        <end position="215"/>
    </location>
</feature>
<dbReference type="Gene3D" id="1.20.1250.20">
    <property type="entry name" value="MFS general substrate transporter like domains"/>
    <property type="match status" value="1"/>
</dbReference>
<evidence type="ECO:0000256" key="2">
    <source>
        <dbReference type="ARBA" id="ARBA00022448"/>
    </source>
</evidence>
<organism evidence="8 9">
    <name type="scientific">Plakobranchus ocellatus</name>
    <dbReference type="NCBI Taxonomy" id="259542"/>
    <lineage>
        <taxon>Eukaryota</taxon>
        <taxon>Metazoa</taxon>
        <taxon>Spiralia</taxon>
        <taxon>Lophotrochozoa</taxon>
        <taxon>Mollusca</taxon>
        <taxon>Gastropoda</taxon>
        <taxon>Heterobranchia</taxon>
        <taxon>Euthyneura</taxon>
        <taxon>Panpulmonata</taxon>
        <taxon>Sacoglossa</taxon>
        <taxon>Placobranchoidea</taxon>
        <taxon>Plakobranchidae</taxon>
        <taxon>Plakobranchus</taxon>
    </lineage>
</organism>
<feature type="transmembrane region" description="Helical" evidence="7">
    <location>
        <begin position="12"/>
        <end position="30"/>
    </location>
</feature>
<dbReference type="SUPFAM" id="SSF103473">
    <property type="entry name" value="MFS general substrate transporter"/>
    <property type="match status" value="1"/>
</dbReference>
<feature type="transmembrane region" description="Helical" evidence="7">
    <location>
        <begin position="390"/>
        <end position="407"/>
    </location>
</feature>
<comment type="subcellular location">
    <subcellularLocation>
        <location evidence="1">Membrane</location>
        <topology evidence="1">Multi-pass membrane protein</topology>
    </subcellularLocation>
</comment>
<feature type="transmembrane region" description="Helical" evidence="7">
    <location>
        <begin position="325"/>
        <end position="343"/>
    </location>
</feature>
<feature type="transmembrane region" description="Helical" evidence="7">
    <location>
        <begin position="413"/>
        <end position="438"/>
    </location>
</feature>
<feature type="region of interest" description="Disordered" evidence="6">
    <location>
        <begin position="223"/>
        <end position="301"/>
    </location>
</feature>
<protein>
    <submittedName>
        <fullName evidence="8">Oxalate:formate antiporter-like isoform x1</fullName>
    </submittedName>
</protein>
<feature type="transmembrane region" description="Helical" evidence="7">
    <location>
        <begin position="109"/>
        <end position="131"/>
    </location>
</feature>
<proteinExistence type="predicted"/>
<feature type="compositionally biased region" description="Basic and acidic residues" evidence="6">
    <location>
        <begin position="265"/>
        <end position="298"/>
    </location>
</feature>
<evidence type="ECO:0000256" key="4">
    <source>
        <dbReference type="ARBA" id="ARBA00022989"/>
    </source>
</evidence>
<dbReference type="EMBL" id="BLXT01005251">
    <property type="protein sequence ID" value="GFO21266.1"/>
    <property type="molecule type" value="Genomic_DNA"/>
</dbReference>
<dbReference type="AlphaFoldDB" id="A0AAV4BD24"/>
<feature type="transmembrane region" description="Helical" evidence="7">
    <location>
        <begin position="355"/>
        <end position="378"/>
    </location>
</feature>
<keyword evidence="3 7" id="KW-0812">Transmembrane</keyword>
<accession>A0AAV4BD24</accession>
<gene>
    <name evidence="8" type="ORF">PoB_004777100</name>
</gene>
<keyword evidence="9" id="KW-1185">Reference proteome</keyword>
<keyword evidence="5 7" id="KW-0472">Membrane</keyword>
<dbReference type="InterPro" id="IPR052983">
    <property type="entry name" value="MFS_Riboflavin_Transporter"/>
</dbReference>
<reference evidence="8 9" key="1">
    <citation type="journal article" date="2021" name="Elife">
        <title>Chloroplast acquisition without the gene transfer in kleptoplastic sea slugs, Plakobranchus ocellatus.</title>
        <authorList>
            <person name="Maeda T."/>
            <person name="Takahashi S."/>
            <person name="Yoshida T."/>
            <person name="Shimamura S."/>
            <person name="Takaki Y."/>
            <person name="Nagai Y."/>
            <person name="Toyoda A."/>
            <person name="Suzuki Y."/>
            <person name="Arimoto A."/>
            <person name="Ishii H."/>
            <person name="Satoh N."/>
            <person name="Nishiyama T."/>
            <person name="Hasebe M."/>
            <person name="Maruyama T."/>
            <person name="Minagawa J."/>
            <person name="Obokata J."/>
            <person name="Shigenobu S."/>
        </authorList>
    </citation>
    <scope>NUCLEOTIDE SEQUENCE [LARGE SCALE GENOMIC DNA]</scope>
</reference>
<evidence type="ECO:0000256" key="3">
    <source>
        <dbReference type="ARBA" id="ARBA00022692"/>
    </source>
</evidence>
<evidence type="ECO:0000313" key="8">
    <source>
        <dbReference type="EMBL" id="GFO21266.1"/>
    </source>
</evidence>
<dbReference type="PANTHER" id="PTHR43385">
    <property type="entry name" value="RIBOFLAVIN TRANSPORTER RIBJ"/>
    <property type="match status" value="1"/>
</dbReference>
<evidence type="ECO:0000256" key="6">
    <source>
        <dbReference type="SAM" id="MobiDB-lite"/>
    </source>
</evidence>
<dbReference type="PANTHER" id="PTHR43385:SF1">
    <property type="entry name" value="RIBOFLAVIN TRANSPORTER RIBJ"/>
    <property type="match status" value="1"/>
</dbReference>
<name>A0AAV4BD24_9GAST</name>
<feature type="transmembrane region" description="Helical" evidence="7">
    <location>
        <begin position="477"/>
        <end position="500"/>
    </location>
</feature>
<dbReference type="InterPro" id="IPR036259">
    <property type="entry name" value="MFS_trans_sf"/>
</dbReference>
<sequence length="502" mass="54906">MQHNGEKLARCCSLIGAHFVMAPLSFVWNYGNLSAYMDSYIQFNCSPGCADADSQWIIALFVASVCPGIFISGPATKRLGLKWALILATISCNAAYIACAWTLQASMIGTAVLMGFVNGLSLGTVMCVSFTYVRLWAGQHENLFLATVTSASTALAILENQIITEYVNPDNLKANARVGNKAYFSQIQIIEKVPQIIIILGAISLGFQILGLVLVSSPQPSTFAASPNVGGKNPVSRETDIHLKGSKGGNRSTDTRGLHIKSNLHNRDARHDYRSNEERKDARALHEQPTEDRHKEGNQECDDFSSLPYSYKPLENLHTRSFKALWLYANALSYGLILKNSYYKRFGLLYIQDDRFLTLIGSLIPVVASIARIGFGVCMDKGILTVKDSIILSLSANSVLCSFWFFIPRLNGIAYMFLILGLASVHSLIFTISAAGALQMFGSDHFAENFAMTYTGLTTSAIFAAVVSPLLLHAIGWFWLFFTCSAFSLIALGFAVATAMGR</sequence>